<feature type="compositionally biased region" description="Polar residues" evidence="1">
    <location>
        <begin position="16"/>
        <end position="27"/>
    </location>
</feature>
<comment type="caution">
    <text evidence="2">The sequence shown here is derived from an EMBL/GenBank/DDBJ whole genome shotgun (WGS) entry which is preliminary data.</text>
</comment>
<dbReference type="EMBL" id="JACVVK020000051">
    <property type="protein sequence ID" value="KAK7498465.1"/>
    <property type="molecule type" value="Genomic_DNA"/>
</dbReference>
<keyword evidence="3" id="KW-1185">Reference proteome</keyword>
<organism evidence="2 3">
    <name type="scientific">Batillaria attramentaria</name>
    <dbReference type="NCBI Taxonomy" id="370345"/>
    <lineage>
        <taxon>Eukaryota</taxon>
        <taxon>Metazoa</taxon>
        <taxon>Spiralia</taxon>
        <taxon>Lophotrochozoa</taxon>
        <taxon>Mollusca</taxon>
        <taxon>Gastropoda</taxon>
        <taxon>Caenogastropoda</taxon>
        <taxon>Sorbeoconcha</taxon>
        <taxon>Cerithioidea</taxon>
        <taxon>Batillariidae</taxon>
        <taxon>Batillaria</taxon>
    </lineage>
</organism>
<gene>
    <name evidence="2" type="ORF">BaRGS_00010419</name>
</gene>
<evidence type="ECO:0000256" key="1">
    <source>
        <dbReference type="SAM" id="MobiDB-lite"/>
    </source>
</evidence>
<name>A0ABD0LGB8_9CAEN</name>
<sequence>MVANCEGHSRDATPHHTPSTRSCGLPSRTPTFLNHASWLYRPQQVSHSLHTESPLSSVSDALVTTTICRTERDRRSQPTTSKFAVCVLTLPGQPAPQPSNTCNKMFWPADTHKFPKKASQVEICCWPWKK</sequence>
<dbReference type="Proteomes" id="UP001519460">
    <property type="component" value="Unassembled WGS sequence"/>
</dbReference>
<dbReference type="AlphaFoldDB" id="A0ABD0LGB8"/>
<evidence type="ECO:0000313" key="3">
    <source>
        <dbReference type="Proteomes" id="UP001519460"/>
    </source>
</evidence>
<accession>A0ABD0LGB8</accession>
<proteinExistence type="predicted"/>
<protein>
    <submittedName>
        <fullName evidence="2">Uncharacterized protein</fullName>
    </submittedName>
</protein>
<evidence type="ECO:0000313" key="2">
    <source>
        <dbReference type="EMBL" id="KAK7498465.1"/>
    </source>
</evidence>
<feature type="region of interest" description="Disordered" evidence="1">
    <location>
        <begin position="1"/>
        <end position="27"/>
    </location>
</feature>
<reference evidence="2 3" key="1">
    <citation type="journal article" date="2023" name="Sci. Data">
        <title>Genome assembly of the Korean intertidal mud-creeper Batillaria attramentaria.</title>
        <authorList>
            <person name="Patra A.K."/>
            <person name="Ho P.T."/>
            <person name="Jun S."/>
            <person name="Lee S.J."/>
            <person name="Kim Y."/>
            <person name="Won Y.J."/>
        </authorList>
    </citation>
    <scope>NUCLEOTIDE SEQUENCE [LARGE SCALE GENOMIC DNA]</scope>
    <source>
        <strain evidence="2">Wonlab-2016</strain>
    </source>
</reference>